<feature type="region of interest" description="Disordered" evidence="1">
    <location>
        <begin position="27"/>
        <end position="55"/>
    </location>
</feature>
<dbReference type="EMBL" id="CP002808">
    <property type="protein sequence ID" value="AEG72986.1"/>
    <property type="molecule type" value="Genomic_DNA"/>
</dbReference>
<gene>
    <name evidence="2" type="ordered locus">MHF_0716</name>
</gene>
<accession>F6FID8</accession>
<proteinExistence type="predicted"/>
<evidence type="ECO:0000256" key="1">
    <source>
        <dbReference type="SAM" id="MobiDB-lite"/>
    </source>
</evidence>
<feature type="compositionally biased region" description="Basic and acidic residues" evidence="1">
    <location>
        <begin position="228"/>
        <end position="246"/>
    </location>
</feature>
<name>F6FID8_MYCHI</name>
<organism evidence="2 3">
    <name type="scientific">Mycoplasma haemofelis (strain Ohio2)</name>
    <dbReference type="NCBI Taxonomy" id="859194"/>
    <lineage>
        <taxon>Bacteria</taxon>
        <taxon>Bacillati</taxon>
        <taxon>Mycoplasmatota</taxon>
        <taxon>Mollicutes</taxon>
        <taxon>Mycoplasmataceae</taxon>
        <taxon>Mycoplasma</taxon>
    </lineage>
</organism>
<feature type="region of interest" description="Disordered" evidence="1">
    <location>
        <begin position="225"/>
        <end position="246"/>
    </location>
</feature>
<sequence>MNPLLKISSGVIATSGVSSTVVYQLTNPFEEDDEEQENQKKKEKEDRSFRKRLREIGRTPAESDEDWSKIQELYDQDYWNEPIPNLPKVSVKNDINLVIKWCEKKLKKNWVPWDMDLVESWCAAPISIAERVSSFPLQDLDTWLDPENRDNEIWKSKVKNYPISDSTLRIKKTVGPDFEWKVVGSDLESVNRKQLMTWCRWAKLQPFQHEKADLFEKYKFWCTKPRPPKPDPRIVPFDEPRLSYAS</sequence>
<dbReference type="AlphaFoldDB" id="F6FID8"/>
<evidence type="ECO:0000313" key="2">
    <source>
        <dbReference type="EMBL" id="AEG72986.1"/>
    </source>
</evidence>
<protein>
    <submittedName>
        <fullName evidence="2">Uncharacterized protein</fullName>
    </submittedName>
</protein>
<dbReference type="HOGENOM" id="CLU_098620_2_0_14"/>
<dbReference type="Proteomes" id="UP000007952">
    <property type="component" value="Chromosome"/>
</dbReference>
<evidence type="ECO:0000313" key="3">
    <source>
        <dbReference type="Proteomes" id="UP000007952"/>
    </source>
</evidence>
<dbReference type="KEGG" id="mhf:MHF_0716"/>
<dbReference type="BioCyc" id="MHAE859194:G1GR7-711-MONOMER"/>
<feature type="compositionally biased region" description="Basic and acidic residues" evidence="1">
    <location>
        <begin position="37"/>
        <end position="48"/>
    </location>
</feature>
<reference key="2">
    <citation type="submission" date="2011-05" db="EMBL/GenBank/DDBJ databases">
        <title>The Genome of Mycoplasma haemofelis Strain Ohio2, a pathogenic hemoplasma of the cat.</title>
        <authorList>
            <person name="Santos A.P."/>
            <person name="Guimaraes A.M.S."/>
            <person name="SanMiguel P.J."/>
            <person name="Martin S.W."/>
            <person name="Messick J.B."/>
        </authorList>
    </citation>
    <scope>NUCLEOTIDE SEQUENCE</scope>
    <source>
        <strain>Ohio2</strain>
    </source>
</reference>
<reference evidence="2 3" key="1">
    <citation type="journal article" date="2011" name="J. Bacteriol.">
        <title>Complete genome sequences of two hemotropic Mycoplasmas, Mycoplasma haemofelis strain Ohio2 and Mycoplasma suis strain Illinois.</title>
        <authorList>
            <person name="Messick J.B."/>
            <person name="Santos A.P."/>
            <person name="Guimaraes A.M."/>
        </authorList>
    </citation>
    <scope>NUCLEOTIDE SEQUENCE [LARGE SCALE GENOMIC DNA]</scope>
    <source>
        <strain evidence="2 3">Ohio2</strain>
    </source>
</reference>